<dbReference type="CDD" id="cd03524">
    <property type="entry name" value="RPA2_OBF_family"/>
    <property type="match status" value="1"/>
</dbReference>
<name>A0A167IBK3_9HYPO</name>
<accession>A0A167IBK3</accession>
<dbReference type="AlphaFoldDB" id="A0A167IBK3"/>
<gene>
    <name evidence="2" type="ORF">BBO_01934</name>
</gene>
<feature type="region of interest" description="Disordered" evidence="1">
    <location>
        <begin position="273"/>
        <end position="303"/>
    </location>
</feature>
<dbReference type="Proteomes" id="UP000076863">
    <property type="component" value="Unassembled WGS sequence"/>
</dbReference>
<feature type="compositionally biased region" description="Basic and acidic residues" evidence="1">
    <location>
        <begin position="279"/>
        <end position="298"/>
    </location>
</feature>
<dbReference type="Gene3D" id="2.40.50.140">
    <property type="entry name" value="Nucleic acid-binding proteins"/>
    <property type="match status" value="1"/>
</dbReference>
<dbReference type="EMBL" id="AZHA01000004">
    <property type="protein sequence ID" value="OAA48889.1"/>
    <property type="molecule type" value="Genomic_DNA"/>
</dbReference>
<evidence type="ECO:0000256" key="1">
    <source>
        <dbReference type="SAM" id="MobiDB-lite"/>
    </source>
</evidence>
<proteinExistence type="predicted"/>
<keyword evidence="3" id="KW-1185">Reference proteome</keyword>
<evidence type="ECO:0000313" key="2">
    <source>
        <dbReference type="EMBL" id="OAA48889.1"/>
    </source>
</evidence>
<dbReference type="SUPFAM" id="SSF50249">
    <property type="entry name" value="Nucleic acid-binding proteins"/>
    <property type="match status" value="1"/>
</dbReference>
<protein>
    <submittedName>
        <fullName evidence="2">OB-fold nucleic acid binding domain protein</fullName>
    </submittedName>
</protein>
<reference evidence="2 3" key="1">
    <citation type="journal article" date="2016" name="Genome Biol. Evol.">
        <title>Divergent and convergent evolution of fungal pathogenicity.</title>
        <authorList>
            <person name="Shang Y."/>
            <person name="Xiao G."/>
            <person name="Zheng P."/>
            <person name="Cen K."/>
            <person name="Zhan S."/>
            <person name="Wang C."/>
        </authorList>
    </citation>
    <scope>NUCLEOTIDE SEQUENCE [LARGE SCALE GENOMIC DNA]</scope>
    <source>
        <strain evidence="2 3">RCEF 3172</strain>
    </source>
</reference>
<sequence>MLDTRWLTVTRGYSVRSIAGQPSQVAGATALRECARDYKNIDFATYSGIRLPSSTQHGQWPICFERHHAMSDRLGVVFYPRYCFHLAPTAKGWCFLRVKDLFTLEQPDGFEGEGFHFHRNLPIKWVRIVGVIVAIDHFAGLRAMTIDDSSGACIEVIASSAIPTSGSDGIEPAEAVAGPPAQPKAPYDYVDVGSVVDVKGALTTFRDVKQLRVEKMAAIRGTAEEMRLWAKRSAFRTDVLEKPWVVPDKTLRKCRREAERSEAEMERKKQRLKAAAYVRKGDETNRRQGAVEERRSKPSNDGVEVLKALASSEGGYNALGL</sequence>
<dbReference type="InterPro" id="IPR012340">
    <property type="entry name" value="NA-bd_OB-fold"/>
</dbReference>
<comment type="caution">
    <text evidence="2">The sequence shown here is derived from an EMBL/GenBank/DDBJ whole genome shotgun (WGS) entry which is preliminary data.</text>
</comment>
<organism evidence="2 3">
    <name type="scientific">Beauveria brongniartii RCEF 3172</name>
    <dbReference type="NCBI Taxonomy" id="1081107"/>
    <lineage>
        <taxon>Eukaryota</taxon>
        <taxon>Fungi</taxon>
        <taxon>Dikarya</taxon>
        <taxon>Ascomycota</taxon>
        <taxon>Pezizomycotina</taxon>
        <taxon>Sordariomycetes</taxon>
        <taxon>Hypocreomycetidae</taxon>
        <taxon>Hypocreales</taxon>
        <taxon>Cordycipitaceae</taxon>
        <taxon>Beauveria</taxon>
        <taxon>Beauveria brongniartii</taxon>
    </lineage>
</organism>
<dbReference type="OrthoDB" id="77828at2759"/>
<evidence type="ECO:0000313" key="3">
    <source>
        <dbReference type="Proteomes" id="UP000076863"/>
    </source>
</evidence>